<feature type="transmembrane region" description="Helical" evidence="7">
    <location>
        <begin position="6"/>
        <end position="34"/>
    </location>
</feature>
<reference evidence="9" key="1">
    <citation type="submission" date="2020-07" db="EMBL/GenBank/DDBJ databases">
        <title>Genomic analysis of a strain of Sedimentibacter Hydroxybenzoicus DSM7310.</title>
        <authorList>
            <person name="Ma S."/>
        </authorList>
    </citation>
    <scope>NUCLEOTIDE SEQUENCE</scope>
    <source>
        <strain evidence="9">DSM 7310</strain>
    </source>
</reference>
<evidence type="ECO:0000256" key="2">
    <source>
        <dbReference type="ARBA" id="ARBA00022475"/>
    </source>
</evidence>
<accession>A0A974BM04</accession>
<evidence type="ECO:0000256" key="1">
    <source>
        <dbReference type="ARBA" id="ARBA00004429"/>
    </source>
</evidence>
<evidence type="ECO:0000256" key="6">
    <source>
        <dbReference type="ARBA" id="ARBA00023136"/>
    </source>
</evidence>
<proteinExistence type="predicted"/>
<feature type="transmembrane region" description="Helical" evidence="7">
    <location>
        <begin position="408"/>
        <end position="432"/>
    </location>
</feature>
<feature type="transmembrane region" description="Helical" evidence="7">
    <location>
        <begin position="366"/>
        <end position="388"/>
    </location>
</feature>
<dbReference type="AlphaFoldDB" id="A0A974BM04"/>
<keyword evidence="2" id="KW-1003">Cell membrane</keyword>
<keyword evidence="10" id="KW-1185">Reference proteome</keyword>
<feature type="transmembrane region" description="Helical" evidence="7">
    <location>
        <begin position="325"/>
        <end position="354"/>
    </location>
</feature>
<keyword evidence="5 7" id="KW-1133">Transmembrane helix</keyword>
<evidence type="ECO:0000256" key="7">
    <source>
        <dbReference type="SAM" id="Phobius"/>
    </source>
</evidence>
<dbReference type="InterPro" id="IPR004681">
    <property type="entry name" value="TRAP_DctM"/>
</dbReference>
<feature type="domain" description="TRAP C4-dicarboxylate transport system permease DctM subunit" evidence="8">
    <location>
        <begin position="13"/>
        <end position="427"/>
    </location>
</feature>
<evidence type="ECO:0000256" key="3">
    <source>
        <dbReference type="ARBA" id="ARBA00022519"/>
    </source>
</evidence>
<dbReference type="PIRSF" id="PIRSF006066">
    <property type="entry name" value="HI0050"/>
    <property type="match status" value="1"/>
</dbReference>
<feature type="transmembrane region" description="Helical" evidence="7">
    <location>
        <begin position="46"/>
        <end position="68"/>
    </location>
</feature>
<evidence type="ECO:0000259" key="8">
    <source>
        <dbReference type="Pfam" id="PF06808"/>
    </source>
</evidence>
<evidence type="ECO:0000256" key="4">
    <source>
        <dbReference type="ARBA" id="ARBA00022692"/>
    </source>
</evidence>
<dbReference type="PANTHER" id="PTHR33362">
    <property type="entry name" value="SIALIC ACID TRAP TRANSPORTER PERMEASE PROTEIN SIAT-RELATED"/>
    <property type="match status" value="1"/>
</dbReference>
<keyword evidence="4 7" id="KW-0812">Transmembrane</keyword>
<name>A0A974BM04_SEDHY</name>
<dbReference type="Proteomes" id="UP000611629">
    <property type="component" value="Unassembled WGS sequence"/>
</dbReference>
<feature type="transmembrane region" description="Helical" evidence="7">
    <location>
        <begin position="88"/>
        <end position="121"/>
    </location>
</feature>
<keyword evidence="6 7" id="KW-0472">Membrane</keyword>
<gene>
    <name evidence="9" type="ORF">HZF24_17025</name>
</gene>
<evidence type="ECO:0000256" key="5">
    <source>
        <dbReference type="ARBA" id="ARBA00022989"/>
    </source>
</evidence>
<protein>
    <submittedName>
        <fullName evidence="9">TRAP transporter large permease</fullName>
    </submittedName>
</protein>
<feature type="transmembrane region" description="Helical" evidence="7">
    <location>
        <begin position="173"/>
        <end position="192"/>
    </location>
</feature>
<dbReference type="NCBIfam" id="TIGR00786">
    <property type="entry name" value="dctM"/>
    <property type="match status" value="1"/>
</dbReference>
<keyword evidence="3" id="KW-0997">Cell inner membrane</keyword>
<feature type="transmembrane region" description="Helical" evidence="7">
    <location>
        <begin position="283"/>
        <end position="305"/>
    </location>
</feature>
<dbReference type="GO" id="GO:0022857">
    <property type="term" value="F:transmembrane transporter activity"/>
    <property type="evidence" value="ECO:0007669"/>
    <property type="project" value="TreeGrafter"/>
</dbReference>
<dbReference type="RefSeq" id="WP_179239572.1">
    <property type="nucleotide sequence ID" value="NZ_JACBNQ010000030.1"/>
</dbReference>
<feature type="transmembrane region" description="Helical" evidence="7">
    <location>
        <begin position="228"/>
        <end position="247"/>
    </location>
</feature>
<sequence length="433" mass="45643">MSTGMFFALTGGLLIVGVPIAITVGLSSIIYILAEGIKVQIVVQRLFAGVDVTALLAIPFFILAGDLMGKGGIGYRLVRLANRAVGNITGGLAIVAIIVSMFFAAISGSGVATAAAIGGIMIPGMVAAKYDKSFSAAVIASAAPIGVIIPPSISFVQYGVLTGTSISDLYKAGFPAGFIVGGALMLTAYLISKKNGYKGADRLENTHAKSEAAVAADNKYSSKDIIEVLWALGTPFIIVGGVFGGLFTPTESAVVAVVYALLVGLFVFKELNFKNLPEIFMNSALGSARIMFIIANATLFSWVMAYERIPQIIMESMLALSDSKFVLLLIINFILLIAGCFMETGSIILIATPLLLPIMQFLNIDLVHFGIIMTVNTAIGLTTPPFGVCLFTTANVAKLSVQAVASKVWWFLLAMIIALMIITYVPQAILFLV</sequence>
<feature type="transmembrane region" description="Helical" evidence="7">
    <location>
        <begin position="253"/>
        <end position="271"/>
    </location>
</feature>
<dbReference type="PANTHER" id="PTHR33362:SF5">
    <property type="entry name" value="C4-DICARBOXYLATE TRAP TRANSPORTER LARGE PERMEASE PROTEIN DCTM"/>
    <property type="match status" value="1"/>
</dbReference>
<dbReference type="EMBL" id="JACBNQ010000030">
    <property type="protein sequence ID" value="NYB75854.1"/>
    <property type="molecule type" value="Genomic_DNA"/>
</dbReference>
<dbReference type="InterPro" id="IPR010656">
    <property type="entry name" value="DctM"/>
</dbReference>
<dbReference type="Pfam" id="PF06808">
    <property type="entry name" value="DctM"/>
    <property type="match status" value="1"/>
</dbReference>
<comment type="caution">
    <text evidence="9">The sequence shown here is derived from an EMBL/GenBank/DDBJ whole genome shotgun (WGS) entry which is preliminary data.</text>
</comment>
<organism evidence="9 10">
    <name type="scientific">Sedimentibacter hydroxybenzoicus DSM 7310</name>
    <dbReference type="NCBI Taxonomy" id="1123245"/>
    <lineage>
        <taxon>Bacteria</taxon>
        <taxon>Bacillati</taxon>
        <taxon>Bacillota</taxon>
        <taxon>Tissierellia</taxon>
        <taxon>Sedimentibacter</taxon>
    </lineage>
</organism>
<dbReference type="GO" id="GO:0005886">
    <property type="term" value="C:plasma membrane"/>
    <property type="evidence" value="ECO:0007669"/>
    <property type="project" value="UniProtKB-SubCell"/>
</dbReference>
<evidence type="ECO:0000313" key="9">
    <source>
        <dbReference type="EMBL" id="NYB75854.1"/>
    </source>
</evidence>
<comment type="subcellular location">
    <subcellularLocation>
        <location evidence="1">Cell inner membrane</location>
        <topology evidence="1">Multi-pass membrane protein</topology>
    </subcellularLocation>
</comment>
<evidence type="ECO:0000313" key="10">
    <source>
        <dbReference type="Proteomes" id="UP000611629"/>
    </source>
</evidence>
<feature type="transmembrane region" description="Helical" evidence="7">
    <location>
        <begin position="133"/>
        <end position="153"/>
    </location>
</feature>